<dbReference type="Proteomes" id="UP001517247">
    <property type="component" value="Unassembled WGS sequence"/>
</dbReference>
<reference evidence="1 2" key="1">
    <citation type="submission" date="2024-12" db="EMBL/GenBank/DDBJ databases">
        <authorList>
            <person name="Hu S."/>
        </authorList>
    </citation>
    <scope>NUCLEOTIDE SEQUENCE [LARGE SCALE GENOMIC DNA]</scope>
    <source>
        <strain evidence="1 2">THG-T11</strain>
    </source>
</reference>
<comment type="caution">
    <text evidence="1">The sequence shown here is derived from an EMBL/GenBank/DDBJ whole genome shotgun (WGS) entry which is preliminary data.</text>
</comment>
<dbReference type="EMBL" id="SSHJ02000007">
    <property type="protein sequence ID" value="MFN0256740.1"/>
    <property type="molecule type" value="Genomic_DNA"/>
</dbReference>
<gene>
    <name evidence="1" type="ORF">E6A44_014215</name>
</gene>
<evidence type="ECO:0000313" key="2">
    <source>
        <dbReference type="Proteomes" id="UP001517247"/>
    </source>
</evidence>
<protein>
    <submittedName>
        <fullName evidence="1">Uncharacterized protein</fullName>
    </submittedName>
</protein>
<evidence type="ECO:0000313" key="1">
    <source>
        <dbReference type="EMBL" id="MFN0256740.1"/>
    </source>
</evidence>
<proteinExistence type="predicted"/>
<keyword evidence="2" id="KW-1185">Reference proteome</keyword>
<accession>A0ABW9J9D7</accession>
<sequence length="2074" mass="230382">MSTNPVSQRYYPALSELITVDDLPDFLQFAGPGLEELLNRIHYKNFQFSKSARGDSASYSLDVVTNNLGLDLPFGLRLVLNPSEDDVSISAFPISVQYQWELLAFLRGFNLQNFAFTPEAFFELGLQIFKITDAQVIAHTLNYFVESEGGTDGKFVELVDTINDLYPAANLQLPVGEDPTVELMVQLITGNPNIPDGVSKVMFVSYVLDTDLSVTKARLEQFYALMVPDGIENYIRRLIKPKLRTTLTLSAGIQFPKNILRPVNADGSARPEGENSVFRFAEATFYADTEAGIGTNVSLAGSLLPAAPVVHEIGRTGLTVSFTNAKLDLSTNSNIPEADAAGYPLDFTGLYVEQATIGFNRFGSEDTGFNSANLYARDLLIGNGGVTGTIGLESNGALYRKFGNFAVELKQFSMTFRQGAIVASEIDGELTLPVFKSGSEAAKLGISASIYDDGNFKITAKPLAQPLKVTWPNVFELEVRSLEMGKTARGHYIEVAGRLDFIADLPVLGTVLPKGLQIDSLRIWDNGDIEFKGGMIRVPRTFKLKVGPVNLEVSDIHIGAYRDDAKERSYHYFGFDGMINTGRAGIQTSGNGIKYYFSTDDKPFHHFIRIDGIDIDLAIPNRNNPAVLLRGHLAMSNPDPTVVGSNANHEYTGSVSFTVPKLRLSGSAGMRMDPSVPAFLVDIGLELANPVPLGGTGLGIYGFRGIVGQHYMPHKAEGVSYWDYYRAKSTITGREGVELDKFVSKPGFSFGAGLSLATSFDSGRFFSSKLFMLLGLPQVFIIQGQAGILRERIGLQDDVDPPFSALIVIGDNSVHGNLAVDYYLPEKGGLRGKIFELHGQLDMAFFFNNASGWYINIGKDNPERERVRAKVLTLFNMHAYLMLSMQGIKAGAGARIDFQKRFLGISVGFGAYLNLGGFISLKPVQIGGFISLGAYVYFKIFKFKLGFDVSAMLAVEAPHPFNIIGSFQIRINLPWPFKDLKINIDFSWRFNNDRSPLLAPIDVLQLPNPQTGYLPAVATHILTGESFGLNYVKDSSLQYIPSPADTSFWASAFGPSVTIPLDSFIDIELLKPVKPGTVPLGGAANQLPRGYTELLPPQKGANNQVKHEFEIVGLEILAWNGNTWAPYHVYEAVTAIVKSNVGDDAIQLSTLKQGYWQFQEPGRFNKIRLLSQHMFSYSNKIINADSDLNSRNFSSKAALCFTDILNELIVNWKEETLGYIYPQSQNVALRSVGFSFTNLEAVVKSEGTNSLMKFLEISGRQGSISINLPKSMGRARIEFGSRNVPLQVNFYSLVHVKVGRFRIPITQLTSTVNLPKGDQAETVLYDNNEVTINGIMIKFNPDPILDFTGNLLLGARAPLPDEYVVPSVVNLNVDKGKVLYRVSLFNRSFNASEAILQPDEMASGMVAHWSMLNPIDSISGRVAIRSGAPIRLGAYWMRSGDGVEMKKVYQFIGNKDGWIVAYEPSLKIEDGNFAVATSVLFKLETGVATLLTKLAIDQESGSKKGYTLHVLQESTMLNSTFTSYDSLPKYKLILSFYHQKSCTSITIEDDYAYDCERQKLINNQYKHILFSIDRQADLLEVFLDGQLRYSGALPAELDPIDYSDKPIIINEVGLMTPEQNQSLEDNGLSEPKLIEEIEMMENGMNKSIQPVWRPNTTYAVRVVTQDKVDGKAVSKSHTFGFRTAGPIGHFHLENDKYIALADQDRADEFKLKNLRDYIDFQRSYPDAQGRMDISKPVYYHDPQIRLFFLKEYVNAMFSNWDAYQSMDPVESRLSARVIDTTGTVTSQELIWLPDMEQVIDDTNYESLPQDLRLLYLLNKRASEGACNGMLSPLKRKVKRGGYIFADLRPNELYTAVFNAVYKAGDAQEDIAEVHRFNFMTSRFASFTAHVGSFVDGEVMSIFKTQTAFTSQEIQDQLIPLINESQDDDPLEVRNYQTRFDRLVMGGMKLRNIEILENLSIRLVVNLENDGNRRLLGLMLISPEPLNDPKLGAVLLQDTVKLTITGAGYPVAGPGDFIYLHSQNNASVFITNQTMNLGVGTMSFKLRYKQFNGVDYDTVYEDYQSPLIDMNAYLN</sequence>
<dbReference type="RefSeq" id="WP_138723826.1">
    <property type="nucleotide sequence ID" value="NZ_SSHJ02000007.1"/>
</dbReference>
<name>A0ABW9J9D7_9SPHI</name>
<organism evidence="1 2">
    <name type="scientific">Pedobacter ureilyticus</name>
    <dbReference type="NCBI Taxonomy" id="1393051"/>
    <lineage>
        <taxon>Bacteria</taxon>
        <taxon>Pseudomonadati</taxon>
        <taxon>Bacteroidota</taxon>
        <taxon>Sphingobacteriia</taxon>
        <taxon>Sphingobacteriales</taxon>
        <taxon>Sphingobacteriaceae</taxon>
        <taxon>Pedobacter</taxon>
    </lineage>
</organism>